<keyword evidence="1" id="KW-0547">Nucleotide-binding</keyword>
<feature type="domain" description="Zeta toxin" evidence="4">
    <location>
        <begin position="32"/>
        <end position="210"/>
    </location>
</feature>
<dbReference type="InterPro" id="IPR027417">
    <property type="entry name" value="P-loop_NTPase"/>
</dbReference>
<proteinExistence type="predicted"/>
<dbReference type="GO" id="GO:0005524">
    <property type="term" value="F:ATP binding"/>
    <property type="evidence" value="ECO:0007669"/>
    <property type="project" value="UniProtKB-KW"/>
</dbReference>
<dbReference type="AlphaFoldDB" id="A0A3A8G4P2"/>
<dbReference type="Proteomes" id="UP000281084">
    <property type="component" value="Unassembled WGS sequence"/>
</dbReference>
<comment type="caution">
    <text evidence="5">The sequence shown here is derived from an EMBL/GenBank/DDBJ whole genome shotgun (WGS) entry which is preliminary data.</text>
</comment>
<evidence type="ECO:0000256" key="1">
    <source>
        <dbReference type="ARBA" id="ARBA00022741"/>
    </source>
</evidence>
<feature type="region of interest" description="Disordered" evidence="3">
    <location>
        <begin position="595"/>
        <end position="618"/>
    </location>
</feature>
<dbReference type="SUPFAM" id="SSF52540">
    <property type="entry name" value="P-loop containing nucleoside triphosphate hydrolases"/>
    <property type="match status" value="1"/>
</dbReference>
<dbReference type="InterPro" id="IPR010488">
    <property type="entry name" value="Zeta_toxin_domain"/>
</dbReference>
<name>A0A3A8G4P2_9GAMM</name>
<organism evidence="5 6">
    <name type="scientific">Acinetobacter cumulans</name>
    <dbReference type="NCBI Taxonomy" id="2136182"/>
    <lineage>
        <taxon>Bacteria</taxon>
        <taxon>Pseudomonadati</taxon>
        <taxon>Pseudomonadota</taxon>
        <taxon>Gammaproteobacteria</taxon>
        <taxon>Moraxellales</taxon>
        <taxon>Moraxellaceae</taxon>
        <taxon>Acinetobacter</taxon>
    </lineage>
</organism>
<dbReference type="RefSeq" id="WP_120368205.1">
    <property type="nucleotide sequence ID" value="NZ_RAXZ01000031.1"/>
</dbReference>
<reference evidence="5 6" key="1">
    <citation type="submission" date="2018-09" db="EMBL/GenBank/DDBJ databases">
        <title>The draft genome of Acinetobacter spp. strains.</title>
        <authorList>
            <person name="Qin J."/>
            <person name="Feng Y."/>
            <person name="Zong Z."/>
        </authorList>
    </citation>
    <scope>NUCLEOTIDE SEQUENCE [LARGE SCALE GENOMIC DNA]</scope>
    <source>
        <strain evidence="5 6">WCHAc060002</strain>
    </source>
</reference>
<protein>
    <submittedName>
        <fullName evidence="5">Zeta toxin family protein</fullName>
    </submittedName>
</protein>
<gene>
    <name evidence="5" type="ORF">D7V64_14990</name>
</gene>
<evidence type="ECO:0000256" key="3">
    <source>
        <dbReference type="SAM" id="MobiDB-lite"/>
    </source>
</evidence>
<evidence type="ECO:0000313" key="6">
    <source>
        <dbReference type="Proteomes" id="UP000281084"/>
    </source>
</evidence>
<sequence length="618" mass="71043">MDNQYKLSDEEHNLVFEKIKADFLNNSLSIVSPKVVITGGQPASGKGKLARDSIDQFKDKGGSVIIDPDQLRAYHPKYNELQKLDDKTSSGFTHHDAKKWSLELIEEAISHKKNIVLDQTSADFQTLKNTVQNFRDKGYKDVELKIMAVPEITSRQGIYHRYEMEKALYETGRFVNIDIHSEIYHKLENTIEQLKNEPIVDKLTVYDRHYNAIEQKDFKAERERPFSDQERQQHEYKWFKVIEAMQTRFAPYTEVEIVKGLQESDRLKLNNQKLVSEVTPVDESTGEKMDVKIVSNLTSNLLVAKDDFEKQEGYLSKNIKVDGEDNLVMFRQNRDHLELINVTKNEMMLDKQIKDHDPKQSESITLQTYNEIKEQLLKLENKLSLSKPETKLEDSQGGYEKGNLVRVDYQGKEVTAMIEKPTFVSYEDGYEVRLKNGKTAEYENSEIKRFANQAEVAQFNTKDPELDKHQITKEVRIQLKTEGKLGADFAKSANGLSVAHGDYIKLNEAYSQKDGLFKTTNLPKDAEIKITGHTTKKGETYATGVYNNSNVELKIRSVEARYGDQYVKRYETNPEVKQAVDQRVIAQQTTFKSLSASRVQELSQSSPKQDKPTSGMKF</sequence>
<accession>A0A3A8G4P2</accession>
<feature type="compositionally biased region" description="Polar residues" evidence="3">
    <location>
        <begin position="595"/>
        <end position="607"/>
    </location>
</feature>
<dbReference type="GO" id="GO:0016301">
    <property type="term" value="F:kinase activity"/>
    <property type="evidence" value="ECO:0007669"/>
    <property type="project" value="InterPro"/>
</dbReference>
<evidence type="ECO:0000256" key="2">
    <source>
        <dbReference type="ARBA" id="ARBA00022840"/>
    </source>
</evidence>
<dbReference type="Gene3D" id="3.40.50.300">
    <property type="entry name" value="P-loop containing nucleotide triphosphate hydrolases"/>
    <property type="match status" value="1"/>
</dbReference>
<evidence type="ECO:0000259" key="4">
    <source>
        <dbReference type="Pfam" id="PF06414"/>
    </source>
</evidence>
<evidence type="ECO:0000313" key="5">
    <source>
        <dbReference type="EMBL" id="RKG48651.1"/>
    </source>
</evidence>
<dbReference type="EMBL" id="RAXZ01000031">
    <property type="protein sequence ID" value="RKG48651.1"/>
    <property type="molecule type" value="Genomic_DNA"/>
</dbReference>
<dbReference type="Pfam" id="PF06414">
    <property type="entry name" value="Zeta_toxin"/>
    <property type="match status" value="1"/>
</dbReference>
<keyword evidence="2" id="KW-0067">ATP-binding</keyword>